<dbReference type="PROSITE" id="PS50231">
    <property type="entry name" value="RICIN_B_LECTIN"/>
    <property type="match status" value="1"/>
</dbReference>
<feature type="binding site" evidence="6">
    <location>
        <position position="461"/>
    </location>
    <ligand>
        <name>Zn(2+)</name>
        <dbReference type="ChEBI" id="CHEBI:29105"/>
        <note>catalytic</note>
    </ligand>
</feature>
<dbReference type="EMBL" id="CP054475">
    <property type="protein sequence ID" value="UXD88459.1"/>
    <property type="molecule type" value="Genomic_DNA"/>
</dbReference>
<dbReference type="SUPFAM" id="SSF50370">
    <property type="entry name" value="Ricin B-like lectins"/>
    <property type="match status" value="1"/>
</dbReference>
<keyword evidence="2 6" id="KW-0479">Metal-binding</keyword>
<dbReference type="Gene3D" id="2.80.10.50">
    <property type="match status" value="1"/>
</dbReference>
<feature type="signal peptide" evidence="7">
    <location>
        <begin position="1"/>
        <end position="20"/>
    </location>
</feature>
<evidence type="ECO:0000256" key="6">
    <source>
        <dbReference type="PROSITE-ProRule" id="PRU01031"/>
    </source>
</evidence>
<dbReference type="PANTHER" id="PTHR39540">
    <property type="match status" value="1"/>
</dbReference>
<feature type="domain" description="Peptidase M66" evidence="8">
    <location>
        <begin position="310"/>
        <end position="565"/>
    </location>
</feature>
<keyword evidence="4 6" id="KW-0862">Zinc</keyword>
<organism evidence="9 10">
    <name type="scientific">Thalassolituus hydrocarboniclasticus</name>
    <dbReference type="NCBI Taxonomy" id="2742796"/>
    <lineage>
        <taxon>Bacteria</taxon>
        <taxon>Pseudomonadati</taxon>
        <taxon>Pseudomonadota</taxon>
        <taxon>Gammaproteobacteria</taxon>
        <taxon>Oceanospirillales</taxon>
        <taxon>Oceanospirillaceae</taxon>
        <taxon>Thalassolituus</taxon>
    </lineage>
</organism>
<dbReference type="InterPro" id="IPR000772">
    <property type="entry name" value="Ricin_B_lectin"/>
</dbReference>
<dbReference type="InterPro" id="IPR022218">
    <property type="entry name" value="TagA_dom"/>
</dbReference>
<keyword evidence="3 6" id="KW-0378">Hydrolase</keyword>
<evidence type="ECO:0000256" key="4">
    <source>
        <dbReference type="ARBA" id="ARBA00022833"/>
    </source>
</evidence>
<keyword evidence="7" id="KW-0732">Signal</keyword>
<dbReference type="Pfam" id="PF10462">
    <property type="entry name" value="Peptidase_M66"/>
    <property type="match status" value="1"/>
</dbReference>
<comment type="cofactor">
    <cofactor evidence="6">
        <name>Zn(2+)</name>
        <dbReference type="ChEBI" id="CHEBI:29105"/>
    </cofactor>
    <text evidence="6">Binds 1 zinc ion per subunit.</text>
</comment>
<dbReference type="InterPro" id="IPR035992">
    <property type="entry name" value="Ricin_B-like_lectins"/>
</dbReference>
<evidence type="ECO:0000256" key="2">
    <source>
        <dbReference type="ARBA" id="ARBA00022723"/>
    </source>
</evidence>
<dbReference type="InterPro" id="IPR013783">
    <property type="entry name" value="Ig-like_fold"/>
</dbReference>
<dbReference type="Pfam" id="PF12561">
    <property type="entry name" value="TagA"/>
    <property type="match status" value="1"/>
</dbReference>
<evidence type="ECO:0000256" key="7">
    <source>
        <dbReference type="SAM" id="SignalP"/>
    </source>
</evidence>
<dbReference type="Pfam" id="PF00652">
    <property type="entry name" value="Ricin_B_lectin"/>
    <property type="match status" value="1"/>
</dbReference>
<evidence type="ECO:0000259" key="8">
    <source>
        <dbReference type="PROSITE" id="PS51694"/>
    </source>
</evidence>
<dbReference type="Gene3D" id="2.60.40.10">
    <property type="entry name" value="Immunoglobulins"/>
    <property type="match status" value="1"/>
</dbReference>
<feature type="chain" id="PRO_5046643648" evidence="7">
    <location>
        <begin position="21"/>
        <end position="971"/>
    </location>
</feature>
<keyword evidence="5 6" id="KW-0482">Metalloprotease</keyword>
<dbReference type="PANTHER" id="PTHR39540:SF1">
    <property type="entry name" value="DICTOMALLEIN-1-RELATED"/>
    <property type="match status" value="1"/>
</dbReference>
<dbReference type="PROSITE" id="PS51694">
    <property type="entry name" value="PEPTIDASE_M66"/>
    <property type="match status" value="1"/>
</dbReference>
<evidence type="ECO:0000256" key="3">
    <source>
        <dbReference type="ARBA" id="ARBA00022801"/>
    </source>
</evidence>
<dbReference type="InterPro" id="IPR015919">
    <property type="entry name" value="Cadherin-like_sf"/>
</dbReference>
<dbReference type="Pfam" id="PF05345">
    <property type="entry name" value="He_PIG"/>
    <property type="match status" value="1"/>
</dbReference>
<feature type="binding site" evidence="6">
    <location>
        <position position="465"/>
    </location>
    <ligand>
        <name>Zn(2+)</name>
        <dbReference type="ChEBI" id="CHEBI:29105"/>
        <note>catalytic</note>
    </ligand>
</feature>
<proteinExistence type="predicted"/>
<dbReference type="InterPro" id="IPR051256">
    <property type="entry name" value="Dictomallein"/>
</dbReference>
<feature type="active site" evidence="6">
    <location>
        <position position="462"/>
    </location>
</feature>
<evidence type="ECO:0000313" key="9">
    <source>
        <dbReference type="EMBL" id="UXD88459.1"/>
    </source>
</evidence>
<sequence length="971" mass="105449">MVRTRTITVLALALLLSACGGDNIFLKGLNGSGQGEPDQYPGSNTQASMNAQLQSLISALPTAFTGLPYESPAISNTLSGPVQYSATNLPAWASLDTNSGVISGTPALNDARAAVSFTLSLNFSGLSVSQPATLSVHHGAEYKTAAPIDFYAEQFGGGERPLRNDLSGNLQGEVQFIQSHSVRPANNYVRDSGDETNSIYSPRLIALRDALLVFIPTNVNSADIVTVDAEISFNGEVQQRLSLNHPNDLPAADYNGSSEVTFSRRAWNAVLPWQQVRNGLSVRFIINAGAASERDGLLSASAIDIGDASQIVFQSLRLGMLTHFDNSNGHFTLNNPLLAATDYFQTLPVSRLVMGSYADMQLDKVIIGSGVIYDDVSATDGGYYNGDMRGDVAKAQVSTGINLANYGISSYNMNQSYPHLFKQITNHHAWGNYKNGRQPHGLSGGNGIGTLVDSRGNEASHEWGHAYGLGHYPGQNLTEDGRFQRHHADSGWGYIAYRKRLRDSLNDNSEAAEEQPRSFHLNGRIPYGRDSMSGGSPNSQFSSYTHYTAYSARIIQNDLAKFPLPDSRFASGYKKWDTSLGAYAEYNFPEADKRLPPQQVGVAVATILGGYDPQGSSALIYPVFHGNYGNVFDLPAPDLNDNRDQCWVSVSNAAGAERKIALAASRYDNNRVNQLHFNLEAEFRPTLAVLSCRRAGVDTELTRTTFDGQIPELPPLAIVGQEEGFSRLRAVEMETLSTVLADQQEVALPVLNNQQQVMLDSYSDSQLRNDLSAPALPVYQRLSSIRFHISQVELMLNKLDADKVSPAEQRRIIRQLLDDTGLLSSSEALPANGNLIQGPKTFSSAGMDTDGYVSAVNSAAEGSRWLISATGKIHAAEKPWLCLTPASGRLTLSSCRNSQSNQLWLHTAQSTLKNQGTGQCVDYASHNGTLITYGCHNGWNQQWSAPLSSDNQLLALLDGNTLQRLYELLAE</sequence>
<dbReference type="SUPFAM" id="SSF49313">
    <property type="entry name" value="Cadherin-like"/>
    <property type="match status" value="1"/>
</dbReference>
<evidence type="ECO:0000313" key="10">
    <source>
        <dbReference type="Proteomes" id="UP001065322"/>
    </source>
</evidence>
<keyword evidence="10" id="KW-1185">Reference proteome</keyword>
<dbReference type="InterPro" id="IPR019503">
    <property type="entry name" value="Peptidase_M66_dom"/>
</dbReference>
<accession>A0ABY6ABQ0</accession>
<name>A0ABY6ABQ0_9GAMM</name>
<dbReference type="PROSITE" id="PS51257">
    <property type="entry name" value="PROKAR_LIPOPROTEIN"/>
    <property type="match status" value="1"/>
</dbReference>
<protein>
    <submittedName>
        <fullName evidence="9">Ricin-type beta-trefoil lectin domain protein</fullName>
    </submittedName>
</protein>
<evidence type="ECO:0000256" key="5">
    <source>
        <dbReference type="ARBA" id="ARBA00023049"/>
    </source>
</evidence>
<evidence type="ECO:0000256" key="1">
    <source>
        <dbReference type="ARBA" id="ARBA00022670"/>
    </source>
</evidence>
<feature type="binding site" evidence="6">
    <location>
        <position position="471"/>
    </location>
    <ligand>
        <name>Zn(2+)</name>
        <dbReference type="ChEBI" id="CHEBI:29105"/>
        <note>catalytic</note>
    </ligand>
</feature>
<reference evidence="10" key="1">
    <citation type="submission" date="2020-06" db="EMBL/GenBank/DDBJ databases">
        <title>Thalassolituus marinus alknpb1M-1, a hydrocarbon-degrading bacterium isolated from the deep-sea overlying water using an in-situ strategy from the South China Sea basin.</title>
        <authorList>
            <person name="Dong C."/>
            <person name="Chen Y."/>
            <person name="Shao Z."/>
        </authorList>
    </citation>
    <scope>NUCLEOTIDE SEQUENCE [LARGE SCALE GENOMIC DNA]</scope>
    <source>
        <strain evidence="10">alknpb1M-1</strain>
    </source>
</reference>
<dbReference type="RefSeq" id="WP_260997192.1">
    <property type="nucleotide sequence ID" value="NZ_CP054475.1"/>
</dbReference>
<gene>
    <name evidence="9" type="ORF">HUF19_13950</name>
</gene>
<dbReference type="Proteomes" id="UP001065322">
    <property type="component" value="Chromosome"/>
</dbReference>
<keyword evidence="1 6" id="KW-0645">Protease</keyword>